<proteinExistence type="predicted"/>
<comment type="caution">
    <text evidence="1">The sequence shown here is derived from an EMBL/GenBank/DDBJ whole genome shotgun (WGS) entry which is preliminary data.</text>
</comment>
<evidence type="ECO:0000313" key="2">
    <source>
        <dbReference type="Proteomes" id="UP001220010"/>
    </source>
</evidence>
<evidence type="ECO:0000313" key="1">
    <source>
        <dbReference type="EMBL" id="MDF0591627.1"/>
    </source>
</evidence>
<protein>
    <submittedName>
        <fullName evidence="1">Pyridoxamine 5'-phosphate oxidase family protein</fullName>
    </submittedName>
</protein>
<sequence length="142" mass="16209">MKPREISGEECEQLLANSRVGRLGLSSGDEPYIVPMSYVYADGSILLHSGLRGRKLEMVRANPRVCFQVDSVERGRWRSVIAFGEARLSEDAQAKERLFDVFTKKEMAGHGGKAFRREDMERMPMVIWEIVIEEMTGREGVW</sequence>
<dbReference type="Pfam" id="PF12900">
    <property type="entry name" value="Pyridox_ox_2"/>
    <property type="match status" value="1"/>
</dbReference>
<gene>
    <name evidence="1" type="ORF">P0O15_10700</name>
</gene>
<dbReference type="RefSeq" id="WP_316967355.1">
    <property type="nucleotide sequence ID" value="NZ_JARFPK010000051.1"/>
</dbReference>
<dbReference type="Gene3D" id="2.30.110.10">
    <property type="entry name" value="Electron Transport, Fmn-binding Protein, Chain A"/>
    <property type="match status" value="1"/>
</dbReference>
<dbReference type="InterPro" id="IPR012349">
    <property type="entry name" value="Split_barrel_FMN-bd"/>
</dbReference>
<organism evidence="1 2">
    <name type="scientific">Candidatus Methanocrinis natronophilus</name>
    <dbReference type="NCBI Taxonomy" id="3033396"/>
    <lineage>
        <taxon>Archaea</taxon>
        <taxon>Methanobacteriati</taxon>
        <taxon>Methanobacteriota</taxon>
        <taxon>Stenosarchaea group</taxon>
        <taxon>Methanomicrobia</taxon>
        <taxon>Methanotrichales</taxon>
        <taxon>Methanotrichaceae</taxon>
        <taxon>Methanocrinis</taxon>
    </lineage>
</organism>
<dbReference type="SUPFAM" id="SSF50475">
    <property type="entry name" value="FMN-binding split barrel"/>
    <property type="match status" value="1"/>
</dbReference>
<dbReference type="EMBL" id="JARFPK010000051">
    <property type="protein sequence ID" value="MDF0591627.1"/>
    <property type="molecule type" value="Genomic_DNA"/>
</dbReference>
<keyword evidence="2" id="KW-1185">Reference proteome</keyword>
<reference evidence="1 2" key="1">
    <citation type="submission" date="2023-03" db="EMBL/GenBank/DDBJ databases">
        <title>WGS of Methanotrichaceae archaeon Mx.</title>
        <authorList>
            <person name="Sorokin D.Y."/>
            <person name="Merkel A.Y."/>
        </authorList>
    </citation>
    <scope>NUCLEOTIDE SEQUENCE [LARGE SCALE GENOMIC DNA]</scope>
    <source>
        <strain evidence="1 2">Mx</strain>
    </source>
</reference>
<name>A0ABT5XAM8_9EURY</name>
<dbReference type="InterPro" id="IPR024747">
    <property type="entry name" value="Pyridox_Oxase-rel"/>
</dbReference>
<dbReference type="PANTHER" id="PTHR34071">
    <property type="entry name" value="5-NITROIMIDAZOLE ANTIBIOTICS RESISTANCE PROTEIN, NIMA-FAMILY-RELATED PROTEIN-RELATED"/>
    <property type="match status" value="1"/>
</dbReference>
<accession>A0ABT5XAM8</accession>
<dbReference type="PANTHER" id="PTHR34071:SF2">
    <property type="entry name" value="FLAVIN-NUCLEOTIDE-BINDING PROTEIN"/>
    <property type="match status" value="1"/>
</dbReference>
<dbReference type="Proteomes" id="UP001220010">
    <property type="component" value="Unassembled WGS sequence"/>
</dbReference>